<dbReference type="AlphaFoldDB" id="A0A1I1MES6"/>
<sequence>MKHPVGAQMNTNLNMLPVLLKVVHIHAALECNKNAQKFSKMLPC</sequence>
<reference evidence="1 2" key="1">
    <citation type="submission" date="2016-10" db="EMBL/GenBank/DDBJ databases">
        <authorList>
            <person name="de Groot N.N."/>
        </authorList>
    </citation>
    <scope>NUCLEOTIDE SEQUENCE [LARGE SCALE GENOMIC DNA]</scope>
    <source>
        <strain evidence="1 2">CGMCC 1.10210</strain>
    </source>
</reference>
<organism evidence="1 2">
    <name type="scientific">Devosia psychrophila</name>
    <dbReference type="NCBI Taxonomy" id="728005"/>
    <lineage>
        <taxon>Bacteria</taxon>
        <taxon>Pseudomonadati</taxon>
        <taxon>Pseudomonadota</taxon>
        <taxon>Alphaproteobacteria</taxon>
        <taxon>Hyphomicrobiales</taxon>
        <taxon>Devosiaceae</taxon>
        <taxon>Devosia</taxon>
    </lineage>
</organism>
<evidence type="ECO:0000313" key="1">
    <source>
        <dbReference type="EMBL" id="SFC83897.1"/>
    </source>
</evidence>
<evidence type="ECO:0000313" key="2">
    <source>
        <dbReference type="Proteomes" id="UP000182258"/>
    </source>
</evidence>
<protein>
    <submittedName>
        <fullName evidence="1">Uncharacterized protein</fullName>
    </submittedName>
</protein>
<name>A0A1I1MES6_9HYPH</name>
<gene>
    <name evidence="1" type="ORF">SAMN04488059_11264</name>
</gene>
<dbReference type="Proteomes" id="UP000182258">
    <property type="component" value="Unassembled WGS sequence"/>
</dbReference>
<accession>A0A1I1MES6</accession>
<proteinExistence type="predicted"/>
<dbReference type="STRING" id="728005.SAMN04488059_11264"/>
<dbReference type="EMBL" id="FOMB01000012">
    <property type="protein sequence ID" value="SFC83897.1"/>
    <property type="molecule type" value="Genomic_DNA"/>
</dbReference>